<protein>
    <submittedName>
        <fullName evidence="1">Uncharacterized protein</fullName>
    </submittedName>
</protein>
<proteinExistence type="predicted"/>
<dbReference type="VEuPathDB" id="VectorBase:GPPI043983"/>
<accession>A0A1B0BY49</accession>
<organism evidence="1 2">
    <name type="scientific">Glossina palpalis gambiensis</name>
    <dbReference type="NCBI Taxonomy" id="67801"/>
    <lineage>
        <taxon>Eukaryota</taxon>
        <taxon>Metazoa</taxon>
        <taxon>Ecdysozoa</taxon>
        <taxon>Arthropoda</taxon>
        <taxon>Hexapoda</taxon>
        <taxon>Insecta</taxon>
        <taxon>Pterygota</taxon>
        <taxon>Neoptera</taxon>
        <taxon>Endopterygota</taxon>
        <taxon>Diptera</taxon>
        <taxon>Brachycera</taxon>
        <taxon>Muscomorpha</taxon>
        <taxon>Hippoboscoidea</taxon>
        <taxon>Glossinidae</taxon>
        <taxon>Glossina</taxon>
    </lineage>
</organism>
<evidence type="ECO:0000313" key="1">
    <source>
        <dbReference type="EnsemblMetazoa" id="GPPI043983-PA"/>
    </source>
</evidence>
<dbReference type="AlphaFoldDB" id="A0A1B0BY49"/>
<reference evidence="2" key="1">
    <citation type="submission" date="2015-01" db="EMBL/GenBank/DDBJ databases">
        <authorList>
            <person name="Aksoy S."/>
            <person name="Warren W."/>
            <person name="Wilson R.K."/>
        </authorList>
    </citation>
    <scope>NUCLEOTIDE SEQUENCE [LARGE SCALE GENOMIC DNA]</scope>
    <source>
        <strain evidence="2">IAEA</strain>
    </source>
</reference>
<evidence type="ECO:0000313" key="2">
    <source>
        <dbReference type="Proteomes" id="UP000092460"/>
    </source>
</evidence>
<name>A0A1B0BY49_9MUSC</name>
<sequence>MFDIEDGLNRFKTFRLTIKESQNKSIVLQAGLLLSVVGHEEIPLWYSADRLSYITSWITPNGHLDFLNDEVFTKVDILLSNTAIFQASLKQLMYGLTQKWDNIPLETIQRRCECIPRGAAVGVVLAANGYPTCLLIMWTQLDFVFILH</sequence>
<dbReference type="Proteomes" id="UP000092460">
    <property type="component" value="Unassembled WGS sequence"/>
</dbReference>
<dbReference type="EMBL" id="JXJN01022482">
    <property type="status" value="NOT_ANNOTATED_CDS"/>
    <property type="molecule type" value="Genomic_DNA"/>
</dbReference>
<reference evidence="1" key="2">
    <citation type="submission" date="2020-05" db="UniProtKB">
        <authorList>
            <consortium name="EnsemblMetazoa"/>
        </authorList>
    </citation>
    <scope>IDENTIFICATION</scope>
    <source>
        <strain evidence="1">IAEA</strain>
    </source>
</reference>
<keyword evidence="2" id="KW-1185">Reference proteome</keyword>
<dbReference type="EnsemblMetazoa" id="GPPI043983-RA">
    <property type="protein sequence ID" value="GPPI043983-PA"/>
    <property type="gene ID" value="GPPI043983"/>
</dbReference>